<evidence type="ECO:0000313" key="3">
    <source>
        <dbReference type="Proteomes" id="UP000199603"/>
    </source>
</evidence>
<dbReference type="EMBL" id="FNAG01000015">
    <property type="protein sequence ID" value="SDE04952.1"/>
    <property type="molecule type" value="Genomic_DNA"/>
</dbReference>
<organism evidence="2 3">
    <name type="scientific">Aquimonas voraii</name>
    <dbReference type="NCBI Taxonomy" id="265719"/>
    <lineage>
        <taxon>Bacteria</taxon>
        <taxon>Pseudomonadati</taxon>
        <taxon>Pseudomonadota</taxon>
        <taxon>Gammaproteobacteria</taxon>
        <taxon>Lysobacterales</taxon>
        <taxon>Lysobacteraceae</taxon>
        <taxon>Aquimonas</taxon>
    </lineage>
</organism>
<reference evidence="2 3" key="1">
    <citation type="submission" date="2016-10" db="EMBL/GenBank/DDBJ databases">
        <authorList>
            <person name="de Groot N.N."/>
        </authorList>
    </citation>
    <scope>NUCLEOTIDE SEQUENCE [LARGE SCALE GENOMIC DNA]</scope>
    <source>
        <strain evidence="2 3">DSM 16957</strain>
    </source>
</reference>
<name>A0A1G6ZR27_9GAMM</name>
<dbReference type="STRING" id="265719.SAMN04488509_11541"/>
<protein>
    <submittedName>
        <fullName evidence="2">Uncharacterized protein</fullName>
    </submittedName>
</protein>
<proteinExistence type="predicted"/>
<sequence length="232" mass="25038">MLSAVIAALAVYLSIGAANCFLGPAARWLQMALRQFVRDEAPAVYWLEEPVDEGGSQPSDKNSAPLPWRKWVFAGLLAATVLIAWPLVLFAAFRGENAQSSAEADWKPPTEPSRRAASYIARIAAEPTKRMSFEEFRSIGDGFSASDAYLIQEAMEEQGHQVLLATMGDGQLIPVTFAVARSLGQRITLAPDGEGGWNFETSSESWDNLAGCSGRAHIEAGVVVSVFVTSMN</sequence>
<dbReference type="Proteomes" id="UP000199603">
    <property type="component" value="Unassembled WGS sequence"/>
</dbReference>
<keyword evidence="1" id="KW-0472">Membrane</keyword>
<feature type="transmembrane region" description="Helical" evidence="1">
    <location>
        <begin position="71"/>
        <end position="93"/>
    </location>
</feature>
<evidence type="ECO:0000256" key="1">
    <source>
        <dbReference type="SAM" id="Phobius"/>
    </source>
</evidence>
<evidence type="ECO:0000313" key="2">
    <source>
        <dbReference type="EMBL" id="SDE04952.1"/>
    </source>
</evidence>
<keyword evidence="3" id="KW-1185">Reference proteome</keyword>
<keyword evidence="1" id="KW-0812">Transmembrane</keyword>
<gene>
    <name evidence="2" type="ORF">SAMN04488509_11541</name>
</gene>
<accession>A0A1G6ZR27</accession>
<keyword evidence="1" id="KW-1133">Transmembrane helix</keyword>
<dbReference type="AlphaFoldDB" id="A0A1G6ZR27"/>